<protein>
    <submittedName>
        <fullName evidence="10">D-alanyl-D-alanine carboxypeptidase</fullName>
    </submittedName>
</protein>
<evidence type="ECO:0000256" key="8">
    <source>
        <dbReference type="SAM" id="SignalP"/>
    </source>
</evidence>
<dbReference type="RefSeq" id="WP_093517427.1">
    <property type="nucleotide sequence ID" value="NZ_FOSK01000002.1"/>
</dbReference>
<evidence type="ECO:0000256" key="7">
    <source>
        <dbReference type="RuleBase" id="RU004016"/>
    </source>
</evidence>
<keyword evidence="4" id="KW-0133">Cell shape</keyword>
<keyword evidence="11" id="KW-1185">Reference proteome</keyword>
<comment type="similarity">
    <text evidence="1 7">Belongs to the peptidase S11 family.</text>
</comment>
<feature type="domain" description="Peptidase S11 D-alanyl-D-alanine carboxypeptidase A N-terminal" evidence="9">
    <location>
        <begin position="30"/>
        <end position="250"/>
    </location>
</feature>
<evidence type="ECO:0000256" key="4">
    <source>
        <dbReference type="ARBA" id="ARBA00022960"/>
    </source>
</evidence>
<sequence length="352" mass="38018">MFCFGNACRKLHVALGLVLVSTGVLTPASATPSLVLNLDTQKVLYAEDAGNPWYPASTTKLMTALVTFEALANREVDLETSVVMSPWAMKQDSLKSGLKVGSVMTLQDALYAVLVGSANDVAVALAESVAGSEDAFAQRMNATAQRLGMTASHFVNANGLFEPAQQTSARDLAILASEVYLRFPQYRDVFATSKVLINGVEIKSYNELLTRLPGTVGMKTGFVCSSGRNIVALTDRGGQRFMAIVLGATTGRERSERAAKLLTEAMAGELPPNGQQLKEIANDLHRQPENMRKQVCSSQSAAYEAQQNKRYPMGIGRNKSYLKAAVKHKSHSIRTWKAAVGFSGPIPYPKPK</sequence>
<dbReference type="SUPFAM" id="SSF56601">
    <property type="entry name" value="beta-lactamase/transpeptidase-like"/>
    <property type="match status" value="1"/>
</dbReference>
<dbReference type="Gene3D" id="3.40.710.10">
    <property type="entry name" value="DD-peptidase/beta-lactamase superfamily"/>
    <property type="match status" value="1"/>
</dbReference>
<evidence type="ECO:0000256" key="2">
    <source>
        <dbReference type="ARBA" id="ARBA00022729"/>
    </source>
</evidence>
<feature type="chain" id="PRO_5047043964" evidence="8">
    <location>
        <begin position="31"/>
        <end position="352"/>
    </location>
</feature>
<name>A0A1I3WY82_9HYPH</name>
<comment type="caution">
    <text evidence="10">The sequence shown here is derived from an EMBL/GenBank/DDBJ whole genome shotgun (WGS) entry which is preliminary data.</text>
</comment>
<keyword evidence="6" id="KW-0961">Cell wall biogenesis/degradation</keyword>
<gene>
    <name evidence="10" type="ORF">SAMN04488518_102257</name>
</gene>
<keyword evidence="2 8" id="KW-0732">Signal</keyword>
<dbReference type="PANTHER" id="PTHR21581:SF6">
    <property type="entry name" value="TRAFFICKING PROTEIN PARTICLE COMPLEX SUBUNIT 12"/>
    <property type="match status" value="1"/>
</dbReference>
<evidence type="ECO:0000313" key="11">
    <source>
        <dbReference type="Proteomes" id="UP000199598"/>
    </source>
</evidence>
<feature type="signal peptide" evidence="8">
    <location>
        <begin position="1"/>
        <end position="30"/>
    </location>
</feature>
<organism evidence="10 11">
    <name type="scientific">Pseudovibrio ascidiaceicola</name>
    <dbReference type="NCBI Taxonomy" id="285279"/>
    <lineage>
        <taxon>Bacteria</taxon>
        <taxon>Pseudomonadati</taxon>
        <taxon>Pseudomonadota</taxon>
        <taxon>Alphaproteobacteria</taxon>
        <taxon>Hyphomicrobiales</taxon>
        <taxon>Stappiaceae</taxon>
        <taxon>Pseudovibrio</taxon>
    </lineage>
</organism>
<dbReference type="PRINTS" id="PR00725">
    <property type="entry name" value="DADACBPTASE1"/>
</dbReference>
<dbReference type="GO" id="GO:0004180">
    <property type="term" value="F:carboxypeptidase activity"/>
    <property type="evidence" value="ECO:0007669"/>
    <property type="project" value="UniProtKB-KW"/>
</dbReference>
<keyword evidence="3" id="KW-0378">Hydrolase</keyword>
<keyword evidence="5" id="KW-0573">Peptidoglycan synthesis</keyword>
<evidence type="ECO:0000256" key="6">
    <source>
        <dbReference type="ARBA" id="ARBA00023316"/>
    </source>
</evidence>
<dbReference type="Pfam" id="PF00768">
    <property type="entry name" value="Peptidase_S11"/>
    <property type="match status" value="1"/>
</dbReference>
<dbReference type="InterPro" id="IPR018044">
    <property type="entry name" value="Peptidase_S11"/>
</dbReference>
<reference evidence="10 11" key="1">
    <citation type="submission" date="2016-10" db="EMBL/GenBank/DDBJ databases">
        <authorList>
            <person name="Varghese N."/>
            <person name="Submissions S."/>
        </authorList>
    </citation>
    <scope>NUCLEOTIDE SEQUENCE [LARGE SCALE GENOMIC DNA]</scope>
    <source>
        <strain evidence="10 11">DSM 16392</strain>
    </source>
</reference>
<evidence type="ECO:0000256" key="1">
    <source>
        <dbReference type="ARBA" id="ARBA00007164"/>
    </source>
</evidence>
<dbReference type="InterPro" id="IPR001967">
    <property type="entry name" value="Peptidase_S11_N"/>
</dbReference>
<evidence type="ECO:0000256" key="5">
    <source>
        <dbReference type="ARBA" id="ARBA00022984"/>
    </source>
</evidence>
<evidence type="ECO:0000313" key="10">
    <source>
        <dbReference type="EMBL" id="SFK12304.1"/>
    </source>
</evidence>
<accession>A0A1I3WY82</accession>
<keyword evidence="10" id="KW-0121">Carboxypeptidase</keyword>
<evidence type="ECO:0000256" key="3">
    <source>
        <dbReference type="ARBA" id="ARBA00022801"/>
    </source>
</evidence>
<dbReference type="Proteomes" id="UP000199598">
    <property type="component" value="Unassembled WGS sequence"/>
</dbReference>
<dbReference type="PANTHER" id="PTHR21581">
    <property type="entry name" value="D-ALANYL-D-ALANINE CARBOXYPEPTIDASE"/>
    <property type="match status" value="1"/>
</dbReference>
<dbReference type="InterPro" id="IPR012338">
    <property type="entry name" value="Beta-lactam/transpept-like"/>
</dbReference>
<keyword evidence="10" id="KW-0645">Protease</keyword>
<dbReference type="EMBL" id="FOSK01000002">
    <property type="protein sequence ID" value="SFK12304.1"/>
    <property type="molecule type" value="Genomic_DNA"/>
</dbReference>
<proteinExistence type="inferred from homology"/>
<evidence type="ECO:0000259" key="9">
    <source>
        <dbReference type="Pfam" id="PF00768"/>
    </source>
</evidence>